<dbReference type="EMBL" id="CAJNNW010006329">
    <property type="protein sequence ID" value="CAE8648197.1"/>
    <property type="molecule type" value="Genomic_DNA"/>
</dbReference>
<feature type="region of interest" description="Disordered" evidence="1">
    <location>
        <begin position="131"/>
        <end position="153"/>
    </location>
</feature>
<dbReference type="Proteomes" id="UP000626109">
    <property type="component" value="Unassembled WGS sequence"/>
</dbReference>
<protein>
    <submittedName>
        <fullName evidence="2">Uncharacterized protein</fullName>
    </submittedName>
</protein>
<evidence type="ECO:0000313" key="3">
    <source>
        <dbReference type="Proteomes" id="UP000626109"/>
    </source>
</evidence>
<name>A0A813IBF4_POLGL</name>
<organism evidence="2 3">
    <name type="scientific">Polarella glacialis</name>
    <name type="common">Dinoflagellate</name>
    <dbReference type="NCBI Taxonomy" id="89957"/>
    <lineage>
        <taxon>Eukaryota</taxon>
        <taxon>Sar</taxon>
        <taxon>Alveolata</taxon>
        <taxon>Dinophyceae</taxon>
        <taxon>Suessiales</taxon>
        <taxon>Suessiaceae</taxon>
        <taxon>Polarella</taxon>
    </lineage>
</organism>
<reference evidence="2" key="1">
    <citation type="submission" date="2021-02" db="EMBL/GenBank/DDBJ databases">
        <authorList>
            <person name="Dougan E. K."/>
            <person name="Rhodes N."/>
            <person name="Thang M."/>
            <person name="Chan C."/>
        </authorList>
    </citation>
    <scope>NUCLEOTIDE SEQUENCE</scope>
</reference>
<comment type="caution">
    <text evidence="2">The sequence shown here is derived from an EMBL/GenBank/DDBJ whole genome shotgun (WGS) entry which is preliminary data.</text>
</comment>
<feature type="non-terminal residue" evidence="2">
    <location>
        <position position="1"/>
    </location>
</feature>
<sequence length="153" mass="16804">DARTAQLRELVTIAEEDIFEMKFRLEQCAEYTRVSMHGLTRRINALEVLVHQALVELVAIAGESGVPMKSEYRPPAVPHKVSNMLQTTVGTFPSMTGTNKQSTGFGETGMALTASMAAARSGSVQKWHRAQRAVDMKEKRKGPGPAAKFYGPR</sequence>
<accession>A0A813IBF4</accession>
<proteinExistence type="predicted"/>
<evidence type="ECO:0000313" key="2">
    <source>
        <dbReference type="EMBL" id="CAE8648197.1"/>
    </source>
</evidence>
<dbReference type="AlphaFoldDB" id="A0A813IBF4"/>
<gene>
    <name evidence="2" type="ORF">PGLA2088_LOCUS6356</name>
</gene>
<evidence type="ECO:0000256" key="1">
    <source>
        <dbReference type="SAM" id="MobiDB-lite"/>
    </source>
</evidence>